<dbReference type="NCBIfam" id="NF005453">
    <property type="entry name" value="PRK07046.1"/>
    <property type="match status" value="1"/>
</dbReference>
<sequence length="464" mass="48920">MNASTPPPKGHTPESIARFLAAETARFCAAHPKAAALHRQASRHFLFGVPMHWMADAPSPLPLFVDRAQGARLHDADGHAIIDFCLGDTGAMFGHAPAPIARALAAFGSQGATTMLPSVTALEVAALLGQRFGLPMWQFTATASDANRFVLRWARAITARKHIVVFNGCYHGTVDDVFVDLAADGSAHTRPSLLGQVHDLAAYTRVVEFNDLPALQAALEAGDVACVITEPVLTNIGMVLPEPGFLDGVRTLTRRHGALLVIDETHTISCGPGGYTAAFGLEPDILVIGKPIAGGTPGAAYGFTADVGARMQAAKDHAPPGHSGIGTTLSAGLLTLRLMRAMLAEVMTESAYAHMFAISRKVAEGLEGAIARHGLPWTVTRIGARCEYQFAPQRPRNGSEARAAFNETLEAALHLALLNRGVLLTPFHNMVLASPAHTMDDAEKLIAAFGDALDGLAAAQAQLA</sequence>
<name>A0A1J5R7D3_9ZZZZ</name>
<keyword evidence="3" id="KW-0413">Isomerase</keyword>
<dbReference type="InterPro" id="IPR015422">
    <property type="entry name" value="PyrdxlP-dep_Trfase_small"/>
</dbReference>
<accession>A0A1J5R7D3</accession>
<comment type="caution">
    <text evidence="3">The sequence shown here is derived from an EMBL/GenBank/DDBJ whole genome shotgun (WGS) entry which is preliminary data.</text>
</comment>
<comment type="cofactor">
    <cofactor evidence="1">
        <name>pyridoxal 5'-phosphate</name>
        <dbReference type="ChEBI" id="CHEBI:597326"/>
    </cofactor>
</comment>
<evidence type="ECO:0000313" key="3">
    <source>
        <dbReference type="EMBL" id="OIQ87967.1"/>
    </source>
</evidence>
<dbReference type="PANTHER" id="PTHR43713">
    <property type="entry name" value="GLUTAMATE-1-SEMIALDEHYDE 2,1-AMINOMUTASE"/>
    <property type="match status" value="1"/>
</dbReference>
<dbReference type="SUPFAM" id="SSF53383">
    <property type="entry name" value="PLP-dependent transferases"/>
    <property type="match status" value="1"/>
</dbReference>
<proteinExistence type="predicted"/>
<dbReference type="Gene3D" id="3.90.1150.10">
    <property type="entry name" value="Aspartate Aminotransferase, domain 1"/>
    <property type="match status" value="1"/>
</dbReference>
<dbReference type="Gene3D" id="3.40.640.10">
    <property type="entry name" value="Type I PLP-dependent aspartate aminotransferase-like (Major domain)"/>
    <property type="match status" value="1"/>
</dbReference>
<dbReference type="AlphaFoldDB" id="A0A1J5R7D3"/>
<reference evidence="3" key="1">
    <citation type="submission" date="2016-10" db="EMBL/GenBank/DDBJ databases">
        <title>Sequence of Gallionella enrichment culture.</title>
        <authorList>
            <person name="Poehlein A."/>
            <person name="Muehling M."/>
            <person name="Daniel R."/>
        </authorList>
    </citation>
    <scope>NUCLEOTIDE SEQUENCE</scope>
</reference>
<dbReference type="GO" id="GO:0042286">
    <property type="term" value="F:glutamate-1-semialdehyde 2,1-aminomutase activity"/>
    <property type="evidence" value="ECO:0007669"/>
    <property type="project" value="UniProtKB-EC"/>
</dbReference>
<dbReference type="PANTHER" id="PTHR43713:SF3">
    <property type="entry name" value="GLUTAMATE-1-SEMIALDEHYDE 2,1-AMINOMUTASE 1, CHLOROPLASTIC-RELATED"/>
    <property type="match status" value="1"/>
</dbReference>
<dbReference type="InterPro" id="IPR015424">
    <property type="entry name" value="PyrdxlP-dep_Trfase"/>
</dbReference>
<dbReference type="EC" id="5.4.3.8" evidence="3"/>
<dbReference type="GO" id="GO:0008483">
    <property type="term" value="F:transaminase activity"/>
    <property type="evidence" value="ECO:0007669"/>
    <property type="project" value="InterPro"/>
</dbReference>
<dbReference type="InterPro" id="IPR015421">
    <property type="entry name" value="PyrdxlP-dep_Trfase_major"/>
</dbReference>
<dbReference type="GO" id="GO:0030170">
    <property type="term" value="F:pyridoxal phosphate binding"/>
    <property type="evidence" value="ECO:0007669"/>
    <property type="project" value="InterPro"/>
</dbReference>
<dbReference type="Pfam" id="PF00202">
    <property type="entry name" value="Aminotran_3"/>
    <property type="match status" value="1"/>
</dbReference>
<evidence type="ECO:0000256" key="1">
    <source>
        <dbReference type="ARBA" id="ARBA00001933"/>
    </source>
</evidence>
<gene>
    <name evidence="3" type="primary">hemL2_2</name>
    <name evidence="3" type="ORF">GALL_301500</name>
</gene>
<evidence type="ECO:0000256" key="2">
    <source>
        <dbReference type="ARBA" id="ARBA00022898"/>
    </source>
</evidence>
<keyword evidence="2" id="KW-0663">Pyridoxal phosphate</keyword>
<organism evidence="3">
    <name type="scientific">mine drainage metagenome</name>
    <dbReference type="NCBI Taxonomy" id="410659"/>
    <lineage>
        <taxon>unclassified sequences</taxon>
        <taxon>metagenomes</taxon>
        <taxon>ecological metagenomes</taxon>
    </lineage>
</organism>
<protein>
    <submittedName>
        <fullName evidence="3">Glutamate-1-semialdehyde 2,1-aminomutase 2</fullName>
        <ecNumber evidence="3">5.4.3.8</ecNumber>
    </submittedName>
</protein>
<dbReference type="EMBL" id="MLJW01000394">
    <property type="protein sequence ID" value="OIQ87967.1"/>
    <property type="molecule type" value="Genomic_DNA"/>
</dbReference>
<dbReference type="InterPro" id="IPR005814">
    <property type="entry name" value="Aminotrans_3"/>
</dbReference>